<proteinExistence type="inferred from homology"/>
<dbReference type="InterPro" id="IPR033436">
    <property type="entry name" value="MucB/RseB_C"/>
</dbReference>
<organism evidence="8 9">
    <name type="scientific">Thalassotalea nanhaiensis</name>
    <dbReference type="NCBI Taxonomy" id="3065648"/>
    <lineage>
        <taxon>Bacteria</taxon>
        <taxon>Pseudomonadati</taxon>
        <taxon>Pseudomonadota</taxon>
        <taxon>Gammaproteobacteria</taxon>
        <taxon>Alteromonadales</taxon>
        <taxon>Colwelliaceae</taxon>
        <taxon>Thalassotalea</taxon>
    </lineage>
</organism>
<sequence length="335" mass="37531">MKLFTNLFLLALISTPVFSQDAESDLPTNTVPAELNTSVTETVQPPTALQWLQRLSNSMKTLNFDTSFVVVRNNRAEPYRWLHGIENNRELELITLLNGPRKEAIRIDNVVSYFESDHSPYSVNNNSISGPIPAALFGDIEKLQLIYDFIGVGKSRILGRPAQLVRLESKDKQRFGYWLWLDIESGLLLKAAVISRQGELLEQIQFTHLMITQQSNDILKQITEAKLPEPHMLNTAEVTLPWQVNWLPTGFELVKTSKRKIQKVAGQVESLMFNDGLVDVSVYVIASDEPPRQPTINQTGATVLLSSLRDGYEITVVGQVPAKTAANIAQSISFN</sequence>
<evidence type="ECO:0000256" key="1">
    <source>
        <dbReference type="ARBA" id="ARBA00004418"/>
    </source>
</evidence>
<evidence type="ECO:0000259" key="6">
    <source>
        <dbReference type="Pfam" id="PF03888"/>
    </source>
</evidence>
<evidence type="ECO:0000256" key="2">
    <source>
        <dbReference type="ARBA" id="ARBA00008150"/>
    </source>
</evidence>
<name>A0ABY9TNT0_9GAMM</name>
<dbReference type="RefSeq" id="WP_348388553.1">
    <property type="nucleotide sequence ID" value="NZ_CP134146.1"/>
</dbReference>
<feature type="signal peptide" evidence="5">
    <location>
        <begin position="1"/>
        <end position="19"/>
    </location>
</feature>
<comment type="subcellular location">
    <subcellularLocation>
        <location evidence="1">Periplasm</location>
    </subcellularLocation>
</comment>
<dbReference type="InterPro" id="IPR033434">
    <property type="entry name" value="MucB/RseB_N"/>
</dbReference>
<gene>
    <name evidence="8" type="ORF">RI845_04480</name>
</gene>
<dbReference type="InterPro" id="IPR005588">
    <property type="entry name" value="MucB_RseB"/>
</dbReference>
<keyword evidence="4" id="KW-0574">Periplasm</keyword>
<dbReference type="Proteomes" id="UP001248581">
    <property type="component" value="Chromosome"/>
</dbReference>
<dbReference type="Pfam" id="PF03888">
    <property type="entry name" value="MucB_RseB"/>
    <property type="match status" value="1"/>
</dbReference>
<comment type="similarity">
    <text evidence="2">Belongs to the RseB family.</text>
</comment>
<evidence type="ECO:0000313" key="8">
    <source>
        <dbReference type="EMBL" id="WNC69410.1"/>
    </source>
</evidence>
<dbReference type="PANTHER" id="PTHR38782:SF1">
    <property type="entry name" value="SIGMA-E FACTOR REGULATORY PROTEIN RSEB"/>
    <property type="match status" value="1"/>
</dbReference>
<evidence type="ECO:0000256" key="5">
    <source>
        <dbReference type="SAM" id="SignalP"/>
    </source>
</evidence>
<keyword evidence="3 5" id="KW-0732">Signal</keyword>
<dbReference type="PANTHER" id="PTHR38782">
    <property type="match status" value="1"/>
</dbReference>
<dbReference type="Gene3D" id="3.30.200.100">
    <property type="entry name" value="MucB/RseB, C-terminal domain"/>
    <property type="match status" value="1"/>
</dbReference>
<feature type="domain" description="MucB/RseB C-terminal" evidence="7">
    <location>
        <begin position="240"/>
        <end position="332"/>
    </location>
</feature>
<dbReference type="PIRSF" id="PIRSF005427">
    <property type="entry name" value="RseB"/>
    <property type="match status" value="1"/>
</dbReference>
<evidence type="ECO:0000256" key="3">
    <source>
        <dbReference type="ARBA" id="ARBA00022729"/>
    </source>
</evidence>
<keyword evidence="9" id="KW-1185">Reference proteome</keyword>
<dbReference type="InterPro" id="IPR038484">
    <property type="entry name" value="MucB/RseB_C_sf"/>
</dbReference>
<reference evidence="9" key="1">
    <citation type="submission" date="2023-09" db="EMBL/GenBank/DDBJ databases">
        <authorList>
            <person name="Li S."/>
            <person name="Li X."/>
            <person name="Zhang C."/>
            <person name="Zhao Z."/>
        </authorList>
    </citation>
    <scope>NUCLEOTIDE SEQUENCE [LARGE SCALE GENOMIC DNA]</scope>
    <source>
        <strain evidence="9">SQ345</strain>
    </source>
</reference>
<accession>A0ABY9TNT0</accession>
<dbReference type="CDD" id="cd16327">
    <property type="entry name" value="RseB"/>
    <property type="match status" value="1"/>
</dbReference>
<dbReference type="EMBL" id="CP134146">
    <property type="protein sequence ID" value="WNC69410.1"/>
    <property type="molecule type" value="Genomic_DNA"/>
</dbReference>
<evidence type="ECO:0000313" key="9">
    <source>
        <dbReference type="Proteomes" id="UP001248581"/>
    </source>
</evidence>
<feature type="domain" description="MucB/RseB N-terminal" evidence="6">
    <location>
        <begin position="48"/>
        <end position="226"/>
    </location>
</feature>
<evidence type="ECO:0000259" key="7">
    <source>
        <dbReference type="Pfam" id="PF17188"/>
    </source>
</evidence>
<evidence type="ECO:0000256" key="4">
    <source>
        <dbReference type="ARBA" id="ARBA00022764"/>
    </source>
</evidence>
<feature type="chain" id="PRO_5047274292" evidence="5">
    <location>
        <begin position="20"/>
        <end position="335"/>
    </location>
</feature>
<protein>
    <submittedName>
        <fullName evidence="8">MucB/RseB C-terminal domain-containing protein</fullName>
    </submittedName>
</protein>
<dbReference type="Pfam" id="PF17188">
    <property type="entry name" value="MucB_RseB_C"/>
    <property type="match status" value="1"/>
</dbReference>
<dbReference type="Gene3D" id="2.50.20.10">
    <property type="entry name" value="Lipoprotein localisation LolA/LolB/LppX"/>
    <property type="match status" value="1"/>
</dbReference>